<dbReference type="Proteomes" id="UP000827976">
    <property type="component" value="Chromosome 19"/>
</dbReference>
<reference evidence="2" key="1">
    <citation type="journal article" date="2022" name="Nat. Commun.">
        <title>Chromosome evolution and the genetic basis of agronomically important traits in greater yam.</title>
        <authorList>
            <person name="Bredeson J.V."/>
            <person name="Lyons J.B."/>
            <person name="Oniyinde I.O."/>
            <person name="Okereke N.R."/>
            <person name="Kolade O."/>
            <person name="Nnabue I."/>
            <person name="Nwadili C.O."/>
            <person name="Hribova E."/>
            <person name="Parker M."/>
            <person name="Nwogha J."/>
            <person name="Shu S."/>
            <person name="Carlson J."/>
            <person name="Kariba R."/>
            <person name="Muthemba S."/>
            <person name="Knop K."/>
            <person name="Barton G.J."/>
            <person name="Sherwood A.V."/>
            <person name="Lopez-Montes A."/>
            <person name="Asiedu R."/>
            <person name="Jamnadass R."/>
            <person name="Muchugi A."/>
            <person name="Goodstein D."/>
            <person name="Egesi C.N."/>
            <person name="Featherston J."/>
            <person name="Asfaw A."/>
            <person name="Simpson G.G."/>
            <person name="Dolezel J."/>
            <person name="Hendre P.S."/>
            <person name="Van Deynze A."/>
            <person name="Kumar P.L."/>
            <person name="Obidiegwu J.E."/>
            <person name="Bhattacharjee R."/>
            <person name="Rokhsar D.S."/>
        </authorList>
    </citation>
    <scope>NUCLEOTIDE SEQUENCE [LARGE SCALE GENOMIC DNA]</scope>
    <source>
        <strain evidence="2">cv. TDa95/00328</strain>
    </source>
</reference>
<comment type="caution">
    <text evidence="1">The sequence shown here is derived from an EMBL/GenBank/DDBJ whole genome shotgun (WGS) entry which is preliminary data.</text>
</comment>
<name>A0ACB7U0F9_DIOAL</name>
<keyword evidence="2" id="KW-1185">Reference proteome</keyword>
<sequence>MAMETKEIEAAIQSIPKQKEELRKAFESLHSFSSAFVSFTLQWKQLDDYFSSVQSSIESRFQALRSLESSLPSQSSAAATTATVSSEPNPPVEPEISPRSELMLLCTKMDGKNLCTFIIMHRKDNPVNRDELIPALRAAPDAAALVLDALDGFYSDEMKNNGNDSEILAIRRTCINLLQRVQELGPEIKQPIKEKAKKVAVQWKAKVSDDGDDLEAHGFLQLLVAYKLVDEFKVDEVLEVVVLVARRKQTIELCKILGFEVHIPELIQKLINKGKQLDAVKYIQAFNLIDKYPPVPLLKSYLKATRKAVQEIRLKGNYSSQNMNDAMVKELGALKSVLRAIEEYGLESEYPREHLQKRITQLERQKAAEKKRTATDAAASNSKMQQQQQQHKQHQQTNKRLRPLTASTTPTVASYPPPPLVRNQPQLGMTERASFMGSAGSYGIAGPSTHYHHAGHNLLPATAGLGGLAAPPSSYLYPSEHIVGSGLYDRSLPYGGYSMSGLSTPYGPAR</sequence>
<gene>
    <name evidence="1" type="ORF">IHE45_19G101200</name>
</gene>
<evidence type="ECO:0000313" key="1">
    <source>
        <dbReference type="EMBL" id="KAH7653758.1"/>
    </source>
</evidence>
<dbReference type="EMBL" id="CM037029">
    <property type="protein sequence ID" value="KAH7653758.1"/>
    <property type="molecule type" value="Genomic_DNA"/>
</dbReference>
<accession>A0ACB7U0F9</accession>
<protein>
    <submittedName>
        <fullName evidence="1">Frigida-like protein</fullName>
    </submittedName>
</protein>
<proteinExistence type="predicted"/>
<evidence type="ECO:0000313" key="2">
    <source>
        <dbReference type="Proteomes" id="UP000827976"/>
    </source>
</evidence>
<organism evidence="1 2">
    <name type="scientific">Dioscorea alata</name>
    <name type="common">Purple yam</name>
    <dbReference type="NCBI Taxonomy" id="55571"/>
    <lineage>
        <taxon>Eukaryota</taxon>
        <taxon>Viridiplantae</taxon>
        <taxon>Streptophyta</taxon>
        <taxon>Embryophyta</taxon>
        <taxon>Tracheophyta</taxon>
        <taxon>Spermatophyta</taxon>
        <taxon>Magnoliopsida</taxon>
        <taxon>Liliopsida</taxon>
        <taxon>Dioscoreales</taxon>
        <taxon>Dioscoreaceae</taxon>
        <taxon>Dioscorea</taxon>
    </lineage>
</organism>